<dbReference type="Proteomes" id="UP000515211">
    <property type="component" value="Chromosome 6"/>
</dbReference>
<dbReference type="Gene3D" id="3.10.10.10">
    <property type="entry name" value="HIV Type 1 Reverse Transcriptase, subunit A, domain 1"/>
    <property type="match status" value="1"/>
</dbReference>
<dbReference type="GO" id="GO:0008270">
    <property type="term" value="F:zinc ion binding"/>
    <property type="evidence" value="ECO:0007669"/>
    <property type="project" value="UniProtKB-KW"/>
</dbReference>
<gene>
    <name evidence="4" type="primary">LOC107493875</name>
</gene>
<dbReference type="Gene3D" id="2.40.70.10">
    <property type="entry name" value="Acid Proteases"/>
    <property type="match status" value="1"/>
</dbReference>
<dbReference type="AlphaFoldDB" id="A0A6P4DWQ2"/>
<reference evidence="3" key="1">
    <citation type="journal article" date="2016" name="Nat. Genet.">
        <title>The genome sequences of Arachis duranensis and Arachis ipaensis, the diploid ancestors of cultivated peanut.</title>
        <authorList>
            <person name="Bertioli D.J."/>
            <person name="Cannon S.B."/>
            <person name="Froenicke L."/>
            <person name="Huang G."/>
            <person name="Farmer A.D."/>
            <person name="Cannon E.K."/>
            <person name="Liu X."/>
            <person name="Gao D."/>
            <person name="Clevenger J."/>
            <person name="Dash S."/>
            <person name="Ren L."/>
            <person name="Moretzsohn M.C."/>
            <person name="Shirasawa K."/>
            <person name="Huang W."/>
            <person name="Vidigal B."/>
            <person name="Abernathy B."/>
            <person name="Chu Y."/>
            <person name="Niederhuth C.E."/>
            <person name="Umale P."/>
            <person name="Araujo A.C."/>
            <person name="Kozik A."/>
            <person name="Kim K.D."/>
            <person name="Burow M.D."/>
            <person name="Varshney R.K."/>
            <person name="Wang X."/>
            <person name="Zhang X."/>
            <person name="Barkley N."/>
            <person name="Guimaraes P.M."/>
            <person name="Isobe S."/>
            <person name="Guo B."/>
            <person name="Liao B."/>
            <person name="Stalker H.T."/>
            <person name="Schmitz R.J."/>
            <person name="Scheffler B.E."/>
            <person name="Leal-Bertioli S.C."/>
            <person name="Xun X."/>
            <person name="Jackson S.A."/>
            <person name="Michelmore R."/>
            <person name="Ozias-Akins P."/>
        </authorList>
    </citation>
    <scope>NUCLEOTIDE SEQUENCE [LARGE SCALE GENOMIC DNA]</scope>
    <source>
        <strain evidence="3">cv. V14167</strain>
    </source>
</reference>
<name>A0A6P4DWQ2_ARADU</name>
<dbReference type="RefSeq" id="XP_015970394.1">
    <property type="nucleotide sequence ID" value="XM_016114908.1"/>
</dbReference>
<evidence type="ECO:0000313" key="3">
    <source>
        <dbReference type="Proteomes" id="UP000515211"/>
    </source>
</evidence>
<evidence type="ECO:0000256" key="1">
    <source>
        <dbReference type="PROSITE-ProRule" id="PRU00047"/>
    </source>
</evidence>
<organism evidence="3 4">
    <name type="scientific">Arachis duranensis</name>
    <name type="common">Wild peanut</name>
    <dbReference type="NCBI Taxonomy" id="130453"/>
    <lineage>
        <taxon>Eukaryota</taxon>
        <taxon>Viridiplantae</taxon>
        <taxon>Streptophyta</taxon>
        <taxon>Embryophyta</taxon>
        <taxon>Tracheophyta</taxon>
        <taxon>Spermatophyta</taxon>
        <taxon>Magnoliopsida</taxon>
        <taxon>eudicotyledons</taxon>
        <taxon>Gunneridae</taxon>
        <taxon>Pentapetalae</taxon>
        <taxon>rosids</taxon>
        <taxon>fabids</taxon>
        <taxon>Fabales</taxon>
        <taxon>Fabaceae</taxon>
        <taxon>Papilionoideae</taxon>
        <taxon>50 kb inversion clade</taxon>
        <taxon>dalbergioids sensu lato</taxon>
        <taxon>Dalbergieae</taxon>
        <taxon>Pterocarpus clade</taxon>
        <taxon>Arachis</taxon>
    </lineage>
</organism>
<sequence length="425" mass="47332">MTTVAPMDIRTFSDFVNKARVVEVYAKTAASSKDTHQGNTSRDVASFSIRGVKVSRKEDMCLKGKEALERTLRISFSMPREEEIRIGFGGCFNCGLPGHIARDCTRGKNPNAIQSQHQGRVFAVNTKDASTADPLMRGICSIGDKTLIALYDIGALHSFILFAKVEELGLKVSELVFNLHTLEQGSILNLHRGIDGDSQISQNQTGYDEIECNRDKQKTRGTGYLLLTVKANLSGCRQVGFKLEGRDFLHDLICLPMVGLEMILGFNWLSKNQVLLDCFEWSIQLMPKGENRAVIAEGYYMYSVMVHCSGEECQGYILLDTNTLGDAQNLEQISVVRDFSEVFPEDIPEFPPQREIEFVIELVSGAGVVSITPYRMAPIELAKLKAQLEELLNKRFIRPSVSPWGVSVLLVEKKDGGMRLCVDYG</sequence>
<keyword evidence="1" id="KW-0862">Zinc</keyword>
<keyword evidence="1" id="KW-0479">Metal-binding</keyword>
<feature type="domain" description="CCHC-type" evidence="2">
    <location>
        <begin position="91"/>
        <end position="106"/>
    </location>
</feature>
<dbReference type="PROSITE" id="PS50158">
    <property type="entry name" value="ZF_CCHC"/>
    <property type="match status" value="1"/>
</dbReference>
<dbReference type="SUPFAM" id="SSF57756">
    <property type="entry name" value="Retrovirus zinc finger-like domains"/>
    <property type="match status" value="1"/>
</dbReference>
<dbReference type="SUPFAM" id="SSF56672">
    <property type="entry name" value="DNA/RNA polymerases"/>
    <property type="match status" value="1"/>
</dbReference>
<dbReference type="Pfam" id="PF00098">
    <property type="entry name" value="zf-CCHC"/>
    <property type="match status" value="1"/>
</dbReference>
<keyword evidence="3" id="KW-1185">Reference proteome</keyword>
<dbReference type="Pfam" id="PF08284">
    <property type="entry name" value="RVP_2"/>
    <property type="match status" value="2"/>
</dbReference>
<dbReference type="SMART" id="SM00343">
    <property type="entry name" value="ZnF_C2HC"/>
    <property type="match status" value="1"/>
</dbReference>
<dbReference type="InterPro" id="IPR001878">
    <property type="entry name" value="Znf_CCHC"/>
</dbReference>
<reference evidence="4" key="2">
    <citation type="submission" date="2025-08" db="UniProtKB">
        <authorList>
            <consortium name="RefSeq"/>
        </authorList>
    </citation>
    <scope>IDENTIFICATION</scope>
    <source>
        <tissue evidence="4">Whole plant</tissue>
    </source>
</reference>
<dbReference type="KEGG" id="adu:107493875"/>
<dbReference type="InterPro" id="IPR032567">
    <property type="entry name" value="RTL1-rel"/>
</dbReference>
<proteinExistence type="predicted"/>
<accession>A0A6P4DWQ2</accession>
<protein>
    <submittedName>
        <fullName evidence="4">Uncharacterized protein LOC107493875</fullName>
    </submittedName>
</protein>
<dbReference type="Gene3D" id="4.10.60.10">
    <property type="entry name" value="Zinc finger, CCHC-type"/>
    <property type="match status" value="1"/>
</dbReference>
<dbReference type="GeneID" id="107493875"/>
<dbReference type="GO" id="GO:0003676">
    <property type="term" value="F:nucleic acid binding"/>
    <property type="evidence" value="ECO:0007669"/>
    <property type="project" value="InterPro"/>
</dbReference>
<dbReference type="PANTHER" id="PTHR15503:SF45">
    <property type="entry name" value="RNA-DIRECTED DNA POLYMERASE HOMOLOG"/>
    <property type="match status" value="1"/>
</dbReference>
<dbReference type="InterPro" id="IPR043502">
    <property type="entry name" value="DNA/RNA_pol_sf"/>
</dbReference>
<evidence type="ECO:0000313" key="4">
    <source>
        <dbReference type="RefSeq" id="XP_015970394.1"/>
    </source>
</evidence>
<dbReference type="PANTHER" id="PTHR15503">
    <property type="entry name" value="LDOC1 RELATED"/>
    <property type="match status" value="1"/>
</dbReference>
<evidence type="ECO:0000259" key="2">
    <source>
        <dbReference type="PROSITE" id="PS50158"/>
    </source>
</evidence>
<dbReference type="InterPro" id="IPR036875">
    <property type="entry name" value="Znf_CCHC_sf"/>
</dbReference>
<keyword evidence="1" id="KW-0863">Zinc-finger</keyword>
<dbReference type="InterPro" id="IPR021109">
    <property type="entry name" value="Peptidase_aspartic_dom_sf"/>
</dbReference>